<dbReference type="AlphaFoldDB" id="A0A6A6NNH9"/>
<sequence length="162" mass="18124">MAKMMQLFLTAVLSKGNPVGPVSCQEPRASLISSFRHVKQTGILVCSFFSFRAQPPDWACWVLLPSNGEACRPRNAQGVGWPFWNDDVFVHKILALLACIAPVYRLSGAVAQFTRFYNIIPRSLPSRHLSLFLTSLTNRPHHQQISRLTLVSAIFSTVTNLQ</sequence>
<evidence type="ECO:0000313" key="2">
    <source>
        <dbReference type="Proteomes" id="UP000799766"/>
    </source>
</evidence>
<organism evidence="1 2">
    <name type="scientific">Lineolata rhizophorae</name>
    <dbReference type="NCBI Taxonomy" id="578093"/>
    <lineage>
        <taxon>Eukaryota</taxon>
        <taxon>Fungi</taxon>
        <taxon>Dikarya</taxon>
        <taxon>Ascomycota</taxon>
        <taxon>Pezizomycotina</taxon>
        <taxon>Dothideomycetes</taxon>
        <taxon>Dothideomycetes incertae sedis</taxon>
        <taxon>Lineolatales</taxon>
        <taxon>Lineolataceae</taxon>
        <taxon>Lineolata</taxon>
    </lineage>
</organism>
<accession>A0A6A6NNH9</accession>
<protein>
    <submittedName>
        <fullName evidence="1">Uncharacterized protein</fullName>
    </submittedName>
</protein>
<proteinExistence type="predicted"/>
<keyword evidence="2" id="KW-1185">Reference proteome</keyword>
<evidence type="ECO:0000313" key="1">
    <source>
        <dbReference type="EMBL" id="KAF2453209.1"/>
    </source>
</evidence>
<gene>
    <name evidence="1" type="ORF">BDY21DRAFT_143138</name>
</gene>
<dbReference type="Proteomes" id="UP000799766">
    <property type="component" value="Unassembled WGS sequence"/>
</dbReference>
<dbReference type="EMBL" id="MU001699">
    <property type="protein sequence ID" value="KAF2453209.1"/>
    <property type="molecule type" value="Genomic_DNA"/>
</dbReference>
<name>A0A6A6NNH9_9PEZI</name>
<reference evidence="1" key="1">
    <citation type="journal article" date="2020" name="Stud. Mycol.">
        <title>101 Dothideomycetes genomes: a test case for predicting lifestyles and emergence of pathogens.</title>
        <authorList>
            <person name="Haridas S."/>
            <person name="Albert R."/>
            <person name="Binder M."/>
            <person name="Bloem J."/>
            <person name="Labutti K."/>
            <person name="Salamov A."/>
            <person name="Andreopoulos B."/>
            <person name="Baker S."/>
            <person name="Barry K."/>
            <person name="Bills G."/>
            <person name="Bluhm B."/>
            <person name="Cannon C."/>
            <person name="Castanera R."/>
            <person name="Culley D."/>
            <person name="Daum C."/>
            <person name="Ezra D."/>
            <person name="Gonzalez J."/>
            <person name="Henrissat B."/>
            <person name="Kuo A."/>
            <person name="Liang C."/>
            <person name="Lipzen A."/>
            <person name="Lutzoni F."/>
            <person name="Magnuson J."/>
            <person name="Mondo S."/>
            <person name="Nolan M."/>
            <person name="Ohm R."/>
            <person name="Pangilinan J."/>
            <person name="Park H.-J."/>
            <person name="Ramirez L."/>
            <person name="Alfaro M."/>
            <person name="Sun H."/>
            <person name="Tritt A."/>
            <person name="Yoshinaga Y."/>
            <person name="Zwiers L.-H."/>
            <person name="Turgeon B."/>
            <person name="Goodwin S."/>
            <person name="Spatafora J."/>
            <person name="Crous P."/>
            <person name="Grigoriev I."/>
        </authorList>
    </citation>
    <scope>NUCLEOTIDE SEQUENCE</scope>
    <source>
        <strain evidence="1">ATCC 16933</strain>
    </source>
</reference>